<comment type="similarity">
    <text evidence="5">Belongs to the AB hydrolase superfamily. Carboxylesterase BioH family.</text>
</comment>
<feature type="binding site" evidence="5">
    <location>
        <position position="238"/>
    </location>
    <ligand>
        <name>substrate</name>
    </ligand>
</feature>
<evidence type="ECO:0000256" key="4">
    <source>
        <dbReference type="ARBA" id="ARBA00022801"/>
    </source>
</evidence>
<comment type="subcellular location">
    <subcellularLocation>
        <location evidence="5">Cytoplasm</location>
    </subcellularLocation>
</comment>
<dbReference type="RefSeq" id="WP_085210370.1">
    <property type="nucleotide sequence ID" value="NZ_FXAM01000001.1"/>
</dbReference>
<keyword evidence="2 5" id="KW-0963">Cytoplasm</keyword>
<keyword evidence="8" id="KW-1185">Reference proteome</keyword>
<feature type="active site" evidence="5">
    <location>
        <position position="238"/>
    </location>
</feature>
<dbReference type="InterPro" id="IPR010076">
    <property type="entry name" value="BioH"/>
</dbReference>
<dbReference type="STRING" id="1760988.SAMN02949497_0918"/>
<dbReference type="AlphaFoldDB" id="A0A1Y6CT89"/>
<reference evidence="7 8" key="1">
    <citation type="submission" date="2016-12" db="EMBL/GenBank/DDBJ databases">
        <authorList>
            <person name="Song W.-J."/>
            <person name="Kurnit D.M."/>
        </authorList>
    </citation>
    <scope>NUCLEOTIDE SEQUENCE [LARGE SCALE GENOMIC DNA]</scope>
    <source>
        <strain evidence="7 8">175</strain>
    </source>
</reference>
<dbReference type="Pfam" id="PF00561">
    <property type="entry name" value="Abhydrolase_1"/>
    <property type="match status" value="1"/>
</dbReference>
<protein>
    <recommendedName>
        <fullName evidence="5">Pimeloyl-[acyl-carrier protein] methyl ester esterase</fullName>
        <ecNumber evidence="5">3.1.1.85</ecNumber>
    </recommendedName>
    <alternativeName>
        <fullName evidence="5">Biotin synthesis protein BioH</fullName>
    </alternativeName>
    <alternativeName>
        <fullName evidence="5">Carboxylesterase BioH</fullName>
    </alternativeName>
</protein>
<dbReference type="PANTHER" id="PTHR43194">
    <property type="entry name" value="HYDROLASE ALPHA/BETA FOLD FAMILY"/>
    <property type="match status" value="1"/>
</dbReference>
<dbReference type="SUPFAM" id="SSF53474">
    <property type="entry name" value="alpha/beta-Hydrolases"/>
    <property type="match status" value="1"/>
</dbReference>
<keyword evidence="1 5" id="KW-0719">Serine esterase</keyword>
<comment type="function">
    <text evidence="5">The physiological role of BioH is to remove the methyl group introduced by BioC when the pimeloyl moiety is complete. It allows to synthesize pimeloyl-ACP via the fatty acid synthetic pathway through the hydrolysis of the ester bonds of pimeloyl-ACP esters.</text>
</comment>
<gene>
    <name evidence="5" type="primary">bioH</name>
    <name evidence="7" type="ORF">SAMN02949497_0918</name>
</gene>
<dbReference type="GO" id="GO:0005737">
    <property type="term" value="C:cytoplasm"/>
    <property type="evidence" value="ECO:0007669"/>
    <property type="project" value="UniProtKB-SubCell"/>
</dbReference>
<feature type="active site" evidence="5">
    <location>
        <position position="210"/>
    </location>
</feature>
<feature type="active site" description="Nucleophile" evidence="5">
    <location>
        <position position="85"/>
    </location>
</feature>
<evidence type="ECO:0000313" key="7">
    <source>
        <dbReference type="EMBL" id="SMF93631.1"/>
    </source>
</evidence>
<dbReference type="UniPathway" id="UPA00078"/>
<proteinExistence type="inferred from homology"/>
<comment type="pathway">
    <text evidence="5">Cofactor biosynthesis; biotin biosynthesis.</text>
</comment>
<dbReference type="InterPro" id="IPR050228">
    <property type="entry name" value="Carboxylesterase_BioH"/>
</dbReference>
<evidence type="ECO:0000256" key="5">
    <source>
        <dbReference type="HAMAP-Rule" id="MF_01260"/>
    </source>
</evidence>
<feature type="binding site" evidence="5">
    <location>
        <position position="25"/>
    </location>
    <ligand>
        <name>substrate</name>
    </ligand>
</feature>
<evidence type="ECO:0000259" key="6">
    <source>
        <dbReference type="Pfam" id="PF00561"/>
    </source>
</evidence>
<dbReference type="PANTHER" id="PTHR43194:SF5">
    <property type="entry name" value="PIMELOYL-[ACYL-CARRIER PROTEIN] METHYL ESTER ESTERASE"/>
    <property type="match status" value="1"/>
</dbReference>
<organism evidence="7 8">
    <name type="scientific">Methylomagnum ishizawai</name>
    <dbReference type="NCBI Taxonomy" id="1760988"/>
    <lineage>
        <taxon>Bacteria</taxon>
        <taxon>Pseudomonadati</taxon>
        <taxon>Pseudomonadota</taxon>
        <taxon>Gammaproteobacteria</taxon>
        <taxon>Methylococcales</taxon>
        <taxon>Methylococcaceae</taxon>
        <taxon>Methylomagnum</taxon>
    </lineage>
</organism>
<evidence type="ECO:0000256" key="1">
    <source>
        <dbReference type="ARBA" id="ARBA00022487"/>
    </source>
</evidence>
<dbReference type="HAMAP" id="MF_01260">
    <property type="entry name" value="Carboxylester"/>
    <property type="match status" value="1"/>
</dbReference>
<sequence>MSGRTPGLHTETFGTGPNLVMVHGWAMHSGVWRDFAERLAERVRVILIDLPGHGRSGSLADFSLDTVAGALIAAAPERAYWLGWSLGALLSVACAERHPGRVRGLVLMAGSPRFIAAPDWPGVAPNALERVAQELEANYGLTLKRFIGLQTFGQDNARQLVKQIGAALDECDPPDIEALRGGLNLLREADVRAALARAAGPALAVLGAHDRLVPKEAGAALRALVPELEVCLLPGAAHLPFATHPDPTAAAILDFIARHERPSR</sequence>
<dbReference type="EC" id="3.1.1.85" evidence="5"/>
<dbReference type="GO" id="GO:0090499">
    <property type="term" value="F:pimelyl-[acyl-carrier protein] methyl ester esterase activity"/>
    <property type="evidence" value="ECO:0007669"/>
    <property type="project" value="UniProtKB-EC"/>
</dbReference>
<name>A0A1Y6CT89_9GAMM</name>
<keyword evidence="4 5" id="KW-0378">Hydrolase</keyword>
<dbReference type="Proteomes" id="UP000192923">
    <property type="component" value="Unassembled WGS sequence"/>
</dbReference>
<dbReference type="GO" id="GO:0009102">
    <property type="term" value="P:biotin biosynthetic process"/>
    <property type="evidence" value="ECO:0007669"/>
    <property type="project" value="UniProtKB-UniRule"/>
</dbReference>
<keyword evidence="3 5" id="KW-0093">Biotin biosynthesis</keyword>
<evidence type="ECO:0000256" key="3">
    <source>
        <dbReference type="ARBA" id="ARBA00022756"/>
    </source>
</evidence>
<dbReference type="EMBL" id="FXAM01000001">
    <property type="protein sequence ID" value="SMF93631.1"/>
    <property type="molecule type" value="Genomic_DNA"/>
</dbReference>
<feature type="binding site" evidence="5">
    <location>
        <begin position="85"/>
        <end position="86"/>
    </location>
    <ligand>
        <name>substrate</name>
    </ligand>
</feature>
<dbReference type="Gene3D" id="3.40.50.1820">
    <property type="entry name" value="alpha/beta hydrolase"/>
    <property type="match status" value="1"/>
</dbReference>
<dbReference type="OrthoDB" id="9780744at2"/>
<dbReference type="NCBIfam" id="TIGR01738">
    <property type="entry name" value="bioH"/>
    <property type="match status" value="1"/>
</dbReference>
<feature type="binding site" evidence="5">
    <location>
        <begin position="146"/>
        <end position="150"/>
    </location>
    <ligand>
        <name>substrate</name>
    </ligand>
</feature>
<accession>A0A1Y6CT89</accession>
<dbReference type="InterPro" id="IPR000073">
    <property type="entry name" value="AB_hydrolase_1"/>
</dbReference>
<evidence type="ECO:0000313" key="8">
    <source>
        <dbReference type="Proteomes" id="UP000192923"/>
    </source>
</evidence>
<comment type="catalytic activity">
    <reaction evidence="5">
        <text>6-carboxyhexanoyl-[ACP] methyl ester + H2O = 6-carboxyhexanoyl-[ACP] + methanol + H(+)</text>
        <dbReference type="Rhea" id="RHEA:42700"/>
        <dbReference type="Rhea" id="RHEA-COMP:9955"/>
        <dbReference type="Rhea" id="RHEA-COMP:10186"/>
        <dbReference type="ChEBI" id="CHEBI:15377"/>
        <dbReference type="ChEBI" id="CHEBI:15378"/>
        <dbReference type="ChEBI" id="CHEBI:17790"/>
        <dbReference type="ChEBI" id="CHEBI:78846"/>
        <dbReference type="ChEBI" id="CHEBI:82735"/>
        <dbReference type="EC" id="3.1.1.85"/>
    </reaction>
</comment>
<comment type="subunit">
    <text evidence="5">Monomer.</text>
</comment>
<evidence type="ECO:0000256" key="2">
    <source>
        <dbReference type="ARBA" id="ARBA00022490"/>
    </source>
</evidence>
<feature type="domain" description="AB hydrolase-1" evidence="6">
    <location>
        <begin position="17"/>
        <end position="245"/>
    </location>
</feature>
<dbReference type="InterPro" id="IPR029058">
    <property type="entry name" value="AB_hydrolase_fold"/>
</dbReference>